<dbReference type="GO" id="GO:0008270">
    <property type="term" value="F:zinc ion binding"/>
    <property type="evidence" value="ECO:0007669"/>
    <property type="project" value="UniProtKB-KW"/>
</dbReference>
<evidence type="ECO:0000256" key="4">
    <source>
        <dbReference type="ARBA" id="ARBA00022723"/>
    </source>
</evidence>
<keyword evidence="4" id="KW-0479">Metal-binding</keyword>
<keyword evidence="7" id="KW-0833">Ubl conjugation pathway</keyword>
<gene>
    <name evidence="12" type="ORF">OCU04_003296</name>
</gene>
<dbReference type="OrthoDB" id="3508612at2759"/>
<proteinExistence type="predicted"/>
<dbReference type="InterPro" id="IPR001841">
    <property type="entry name" value="Znf_RING"/>
</dbReference>
<dbReference type="GO" id="GO:0061630">
    <property type="term" value="F:ubiquitin protein ligase activity"/>
    <property type="evidence" value="ECO:0007669"/>
    <property type="project" value="UniProtKB-EC"/>
</dbReference>
<evidence type="ECO:0000259" key="10">
    <source>
        <dbReference type="PROSITE" id="PS50089"/>
    </source>
</evidence>
<keyword evidence="8" id="KW-0862">Zinc</keyword>
<comment type="catalytic activity">
    <reaction evidence="1">
        <text>[E2 ubiquitin-conjugating enzyme]-S-ubiquitinyl-L-cysteine + [acceptor protein]-L-lysine = [E2 ubiquitin-conjugating enzyme]-L-cysteine + [acceptor protein]-N(6)-ubiquitinyl-L-lysine.</text>
        <dbReference type="EC" id="2.3.2.31"/>
    </reaction>
</comment>
<evidence type="ECO:0000256" key="1">
    <source>
        <dbReference type="ARBA" id="ARBA00001798"/>
    </source>
</evidence>
<dbReference type="InterPro" id="IPR044066">
    <property type="entry name" value="TRIAD_supradom"/>
</dbReference>
<dbReference type="InterPro" id="IPR013083">
    <property type="entry name" value="Znf_RING/FYVE/PHD"/>
</dbReference>
<reference evidence="12" key="1">
    <citation type="submission" date="2022-11" db="EMBL/GenBank/DDBJ databases">
        <title>Genome Resource of Sclerotinia nivalis Strain SnTB1, a Plant Pathogen Isolated from American Ginseng.</title>
        <authorList>
            <person name="Fan S."/>
        </authorList>
    </citation>
    <scope>NUCLEOTIDE SEQUENCE</scope>
    <source>
        <strain evidence="12">SnTB1</strain>
    </source>
</reference>
<evidence type="ECO:0000256" key="6">
    <source>
        <dbReference type="ARBA" id="ARBA00022771"/>
    </source>
</evidence>
<dbReference type="EC" id="2.3.2.31" evidence="2"/>
<dbReference type="InterPro" id="IPR002867">
    <property type="entry name" value="IBR_dom"/>
</dbReference>
<evidence type="ECO:0000256" key="7">
    <source>
        <dbReference type="ARBA" id="ARBA00022786"/>
    </source>
</evidence>
<evidence type="ECO:0000259" key="11">
    <source>
        <dbReference type="PROSITE" id="PS51873"/>
    </source>
</evidence>
<dbReference type="Pfam" id="PF01485">
    <property type="entry name" value="IBR"/>
    <property type="match status" value="1"/>
</dbReference>
<dbReference type="SUPFAM" id="SSF57850">
    <property type="entry name" value="RING/U-box"/>
    <property type="match status" value="2"/>
</dbReference>
<dbReference type="PANTHER" id="PTHR11685">
    <property type="entry name" value="RBR FAMILY RING FINGER AND IBR DOMAIN-CONTAINING"/>
    <property type="match status" value="1"/>
</dbReference>
<evidence type="ECO:0000256" key="8">
    <source>
        <dbReference type="ARBA" id="ARBA00022833"/>
    </source>
</evidence>
<dbReference type="Gene3D" id="3.30.40.10">
    <property type="entry name" value="Zinc/RING finger domain, C3HC4 (zinc finger)"/>
    <property type="match status" value="1"/>
</dbReference>
<feature type="domain" description="RING-type" evidence="10">
    <location>
        <begin position="116"/>
        <end position="167"/>
    </location>
</feature>
<comment type="caution">
    <text evidence="12">The sequence shown here is derived from an EMBL/GenBank/DDBJ whole genome shotgun (WGS) entry which is preliminary data.</text>
</comment>
<keyword evidence="5" id="KW-0677">Repeat</keyword>
<evidence type="ECO:0000256" key="5">
    <source>
        <dbReference type="ARBA" id="ARBA00022737"/>
    </source>
</evidence>
<keyword evidence="6 9" id="KW-0863">Zinc-finger</keyword>
<keyword evidence="3" id="KW-0808">Transferase</keyword>
<evidence type="ECO:0000313" key="12">
    <source>
        <dbReference type="EMBL" id="KAJ8067690.1"/>
    </source>
</evidence>
<name>A0A9X0AS12_9HELO</name>
<dbReference type="PROSITE" id="PS51873">
    <property type="entry name" value="TRIAD"/>
    <property type="match status" value="1"/>
</dbReference>
<sequence length="304" mass="34338">MGRKARATKSPIKADKPAVPQTIFSLPPTAYDIPLAKHILSIFHQQNTFKKRESRTSLLHKLAQIEQTLPKNEQEAATQLLRHDMPITRAAIKAGPQKEDGDGKFLGMSEGQDLECEICLEVLPSKTFPQSVAANKCEHTTHICTMCLKRAITTNVKSNPWDNIPCPFSTCKNMLEPKIVRKYIRGKLLKNYNNYIDMLEIRNLSNFRWCLNVGCEAGQVHEGGFDELRVICHACKSESCFRHQVPLGRGIMRFKACKDVMDNTELPGTKQCPSCKVPTIMNPIGCGRAKCRCGYHWKNFKTPH</sequence>
<evidence type="ECO:0000256" key="9">
    <source>
        <dbReference type="PROSITE-ProRule" id="PRU00175"/>
    </source>
</evidence>
<protein>
    <recommendedName>
        <fullName evidence="2">RBR-type E3 ubiquitin transferase</fullName>
        <ecNumber evidence="2">2.3.2.31</ecNumber>
    </recommendedName>
</protein>
<dbReference type="AlphaFoldDB" id="A0A9X0AS12"/>
<dbReference type="Proteomes" id="UP001152300">
    <property type="component" value="Unassembled WGS sequence"/>
</dbReference>
<evidence type="ECO:0000313" key="13">
    <source>
        <dbReference type="Proteomes" id="UP001152300"/>
    </source>
</evidence>
<keyword evidence="13" id="KW-1185">Reference proteome</keyword>
<organism evidence="12 13">
    <name type="scientific">Sclerotinia nivalis</name>
    <dbReference type="NCBI Taxonomy" id="352851"/>
    <lineage>
        <taxon>Eukaryota</taxon>
        <taxon>Fungi</taxon>
        <taxon>Dikarya</taxon>
        <taxon>Ascomycota</taxon>
        <taxon>Pezizomycotina</taxon>
        <taxon>Leotiomycetes</taxon>
        <taxon>Helotiales</taxon>
        <taxon>Sclerotiniaceae</taxon>
        <taxon>Sclerotinia</taxon>
    </lineage>
</organism>
<evidence type="ECO:0000256" key="3">
    <source>
        <dbReference type="ARBA" id="ARBA00022679"/>
    </source>
</evidence>
<dbReference type="EMBL" id="JAPEIS010000003">
    <property type="protein sequence ID" value="KAJ8067690.1"/>
    <property type="molecule type" value="Genomic_DNA"/>
</dbReference>
<feature type="domain" description="RING-type" evidence="11">
    <location>
        <begin position="112"/>
        <end position="304"/>
    </location>
</feature>
<dbReference type="CDD" id="cd20335">
    <property type="entry name" value="BRcat_RBR"/>
    <property type="match status" value="1"/>
</dbReference>
<dbReference type="GO" id="GO:0016567">
    <property type="term" value="P:protein ubiquitination"/>
    <property type="evidence" value="ECO:0007669"/>
    <property type="project" value="InterPro"/>
</dbReference>
<evidence type="ECO:0000256" key="2">
    <source>
        <dbReference type="ARBA" id="ARBA00012251"/>
    </source>
</evidence>
<dbReference type="PROSITE" id="PS50089">
    <property type="entry name" value="ZF_RING_2"/>
    <property type="match status" value="1"/>
</dbReference>
<dbReference type="InterPro" id="IPR031127">
    <property type="entry name" value="E3_UB_ligase_RBR"/>
</dbReference>
<accession>A0A9X0AS12</accession>